<dbReference type="Pfam" id="PF02310">
    <property type="entry name" value="B12-binding"/>
    <property type="match status" value="1"/>
</dbReference>
<organism evidence="3 4">
    <name type="scientific">Candidatus Desulfatifera sulfidica</name>
    <dbReference type="NCBI Taxonomy" id="2841691"/>
    <lineage>
        <taxon>Bacteria</taxon>
        <taxon>Pseudomonadati</taxon>
        <taxon>Thermodesulfobacteriota</taxon>
        <taxon>Desulfobulbia</taxon>
        <taxon>Desulfobulbales</taxon>
        <taxon>Desulfobulbaceae</taxon>
        <taxon>Candidatus Desulfatifera</taxon>
    </lineage>
</organism>
<feature type="domain" description="B12-binding N-terminal" evidence="2">
    <location>
        <begin position="1"/>
        <end position="88"/>
    </location>
</feature>
<dbReference type="Gene3D" id="3.40.50.280">
    <property type="entry name" value="Cobalamin-binding domain"/>
    <property type="match status" value="1"/>
</dbReference>
<proteinExistence type="predicted"/>
<comment type="caution">
    <text evidence="3">The sequence shown here is derived from an EMBL/GenBank/DDBJ whole genome shotgun (WGS) entry which is preliminary data.</text>
</comment>
<evidence type="ECO:0000259" key="1">
    <source>
        <dbReference type="PROSITE" id="PS51332"/>
    </source>
</evidence>
<dbReference type="Gene3D" id="1.10.1240.10">
    <property type="entry name" value="Methionine synthase domain"/>
    <property type="match status" value="1"/>
</dbReference>
<dbReference type="PANTHER" id="PTHR45833:SF2">
    <property type="entry name" value="BIFUNCTIONAL HOMOCYSTEINE S-METHYLTRANSFERASE_5,10-METHYLENETETRAHYDROFOLATE REDUCTASE"/>
    <property type="match status" value="1"/>
</dbReference>
<dbReference type="InterPro" id="IPR006158">
    <property type="entry name" value="Cobalamin-bd"/>
</dbReference>
<sequence length="210" mass="23189">MEDRLIKFKQALLDVDRVTARELINAGYNAHDPSQIIEQLIVPALEDIGTLWEHADASLSQVYMSARICEDLIDTVLPSSSPNPTGQTLVAIALLDDYHALGKIIVYSSLRASGIDVQDLGRMTVEELVRQVVDQDIKILLISVLMLPSALKIKELKKQLLRENSAVRIVVGGAPFRFDKQLWQEVGADAMGNNSADAIKVAHKMITEMS</sequence>
<dbReference type="InterPro" id="IPR050554">
    <property type="entry name" value="Met_Synthase/Corrinoid"/>
</dbReference>
<dbReference type="Pfam" id="PF02607">
    <property type="entry name" value="B12-binding_2"/>
    <property type="match status" value="1"/>
</dbReference>
<dbReference type="PROSITE" id="PS51332">
    <property type="entry name" value="B12_BINDING"/>
    <property type="match status" value="1"/>
</dbReference>
<dbReference type="SUPFAM" id="SSF52242">
    <property type="entry name" value="Cobalamin (vitamin B12)-binding domain"/>
    <property type="match status" value="1"/>
</dbReference>
<dbReference type="GO" id="GO:0046872">
    <property type="term" value="F:metal ion binding"/>
    <property type="evidence" value="ECO:0007669"/>
    <property type="project" value="InterPro"/>
</dbReference>
<dbReference type="PROSITE" id="PS51337">
    <property type="entry name" value="B12_BINDING_NTER"/>
    <property type="match status" value="1"/>
</dbReference>
<feature type="domain" description="B12-binding" evidence="1">
    <location>
        <begin position="86"/>
        <end position="210"/>
    </location>
</feature>
<dbReference type="PANTHER" id="PTHR45833">
    <property type="entry name" value="METHIONINE SYNTHASE"/>
    <property type="match status" value="1"/>
</dbReference>
<dbReference type="InterPro" id="IPR003759">
    <property type="entry name" value="Cbl-bd_cap"/>
</dbReference>
<protein>
    <submittedName>
        <fullName evidence="3">Cobalamin B12-binding domain-containing protein</fullName>
    </submittedName>
</protein>
<dbReference type="GO" id="GO:0008705">
    <property type="term" value="F:methionine synthase activity"/>
    <property type="evidence" value="ECO:0007669"/>
    <property type="project" value="TreeGrafter"/>
</dbReference>
<dbReference type="InterPro" id="IPR036724">
    <property type="entry name" value="Cobalamin-bd_sf"/>
</dbReference>
<reference evidence="3 4" key="1">
    <citation type="submission" date="2020-08" db="EMBL/GenBank/DDBJ databases">
        <title>Bridging the membrane lipid divide: bacteria of the FCB group superphylum have the potential to synthesize archaeal ether lipids.</title>
        <authorList>
            <person name="Villanueva L."/>
            <person name="Von Meijenfeldt F.A.B."/>
            <person name="Westbye A.B."/>
            <person name="Yadav S."/>
            <person name="Hopmans E.C."/>
            <person name="Dutilh B.E."/>
            <person name="Sinninghe Damste J.S."/>
        </authorList>
    </citation>
    <scope>NUCLEOTIDE SEQUENCE [LARGE SCALE GENOMIC DNA]</scope>
    <source>
        <strain evidence="3">NIOZ-UU81</strain>
    </source>
</reference>
<evidence type="ECO:0000313" key="4">
    <source>
        <dbReference type="Proteomes" id="UP000599024"/>
    </source>
</evidence>
<dbReference type="GO" id="GO:0005829">
    <property type="term" value="C:cytosol"/>
    <property type="evidence" value="ECO:0007669"/>
    <property type="project" value="TreeGrafter"/>
</dbReference>
<dbReference type="InterPro" id="IPR036594">
    <property type="entry name" value="Meth_synthase_dom"/>
</dbReference>
<dbReference type="Proteomes" id="UP000599024">
    <property type="component" value="Unassembled WGS sequence"/>
</dbReference>
<evidence type="ECO:0000259" key="2">
    <source>
        <dbReference type="PROSITE" id="PS51337"/>
    </source>
</evidence>
<dbReference type="SMART" id="SM01018">
    <property type="entry name" value="B12-binding_2"/>
    <property type="match status" value="1"/>
</dbReference>
<evidence type="ECO:0000313" key="3">
    <source>
        <dbReference type="EMBL" id="MBC8208361.1"/>
    </source>
</evidence>
<dbReference type="GO" id="GO:0031419">
    <property type="term" value="F:cobalamin binding"/>
    <property type="evidence" value="ECO:0007669"/>
    <property type="project" value="InterPro"/>
</dbReference>
<accession>A0A8J6NAV1</accession>
<name>A0A8J6NAV1_9BACT</name>
<dbReference type="AlphaFoldDB" id="A0A8J6NAV1"/>
<dbReference type="SUPFAM" id="SSF47644">
    <property type="entry name" value="Methionine synthase domain"/>
    <property type="match status" value="1"/>
</dbReference>
<gene>
    <name evidence="3" type="ORF">H8E79_04240</name>
</gene>
<dbReference type="EMBL" id="JACNLK010000035">
    <property type="protein sequence ID" value="MBC8208361.1"/>
    <property type="molecule type" value="Genomic_DNA"/>
</dbReference>